<protein>
    <submittedName>
        <fullName evidence="3">Uncharacterized protein</fullName>
    </submittedName>
</protein>
<reference evidence="3 4" key="1">
    <citation type="journal article" date="2015" name="Front. Microbiol.">
        <title>Genome sequence of the plant growth promoting endophytic yeast Rhodotorula graminis WP1.</title>
        <authorList>
            <person name="Firrincieli A."/>
            <person name="Otillar R."/>
            <person name="Salamov A."/>
            <person name="Schmutz J."/>
            <person name="Khan Z."/>
            <person name="Redman R.S."/>
            <person name="Fleck N.D."/>
            <person name="Lindquist E."/>
            <person name="Grigoriev I.V."/>
            <person name="Doty S.L."/>
        </authorList>
    </citation>
    <scope>NUCLEOTIDE SEQUENCE [LARGE SCALE GENOMIC DNA]</scope>
    <source>
        <strain evidence="3 4">WP1</strain>
    </source>
</reference>
<evidence type="ECO:0000313" key="3">
    <source>
        <dbReference type="EMBL" id="KPV74230.1"/>
    </source>
</evidence>
<name>A0A194S113_RHOGW</name>
<evidence type="ECO:0000256" key="1">
    <source>
        <dbReference type="SAM" id="MobiDB-lite"/>
    </source>
</evidence>
<keyword evidence="2" id="KW-0472">Membrane</keyword>
<dbReference type="OrthoDB" id="8048523at2759"/>
<keyword evidence="2" id="KW-1133">Transmembrane helix</keyword>
<proteinExistence type="predicted"/>
<feature type="compositionally biased region" description="Basic and acidic residues" evidence="1">
    <location>
        <begin position="324"/>
        <end position="335"/>
    </location>
</feature>
<dbReference type="EMBL" id="KQ474080">
    <property type="protein sequence ID" value="KPV74230.1"/>
    <property type="molecule type" value="Genomic_DNA"/>
</dbReference>
<evidence type="ECO:0000313" key="4">
    <source>
        <dbReference type="Proteomes" id="UP000053890"/>
    </source>
</evidence>
<dbReference type="AlphaFoldDB" id="A0A194S113"/>
<feature type="region of interest" description="Disordered" evidence="1">
    <location>
        <begin position="385"/>
        <end position="414"/>
    </location>
</feature>
<dbReference type="Gene3D" id="1.20.1280.290">
    <property type="match status" value="1"/>
</dbReference>
<dbReference type="Proteomes" id="UP000053890">
    <property type="component" value="Unassembled WGS sequence"/>
</dbReference>
<feature type="region of interest" description="Disordered" evidence="1">
    <location>
        <begin position="437"/>
        <end position="498"/>
    </location>
</feature>
<feature type="transmembrane region" description="Helical" evidence="2">
    <location>
        <begin position="186"/>
        <end position="204"/>
    </location>
</feature>
<dbReference type="OMA" id="EQERHAT"/>
<keyword evidence="4" id="KW-1185">Reference proteome</keyword>
<gene>
    <name evidence="3" type="ORF">RHOBADRAFT_44715</name>
</gene>
<feature type="compositionally biased region" description="Low complexity" evidence="1">
    <location>
        <begin position="462"/>
        <end position="471"/>
    </location>
</feature>
<feature type="compositionally biased region" description="Basic and acidic residues" evidence="1">
    <location>
        <begin position="437"/>
        <end position="447"/>
    </location>
</feature>
<feature type="transmembrane region" description="Helical" evidence="2">
    <location>
        <begin position="53"/>
        <end position="75"/>
    </location>
</feature>
<organism evidence="3 4">
    <name type="scientific">Rhodotorula graminis (strain WP1)</name>
    <dbReference type="NCBI Taxonomy" id="578459"/>
    <lineage>
        <taxon>Eukaryota</taxon>
        <taxon>Fungi</taxon>
        <taxon>Dikarya</taxon>
        <taxon>Basidiomycota</taxon>
        <taxon>Pucciniomycotina</taxon>
        <taxon>Microbotryomycetes</taxon>
        <taxon>Sporidiobolales</taxon>
        <taxon>Sporidiobolaceae</taxon>
        <taxon>Rhodotorula</taxon>
    </lineage>
</organism>
<dbReference type="InterPro" id="IPR051415">
    <property type="entry name" value="LAAT-1"/>
</dbReference>
<feature type="transmembrane region" description="Helical" evidence="2">
    <location>
        <begin position="27"/>
        <end position="47"/>
    </location>
</feature>
<evidence type="ECO:0000256" key="2">
    <source>
        <dbReference type="SAM" id="Phobius"/>
    </source>
</evidence>
<keyword evidence="2" id="KW-0812">Transmembrane</keyword>
<feature type="transmembrane region" description="Helical" evidence="2">
    <location>
        <begin position="147"/>
        <end position="166"/>
    </location>
</feature>
<dbReference type="GeneID" id="28974917"/>
<dbReference type="PANTHER" id="PTHR16201">
    <property type="entry name" value="SEVEN TRANSMEMBRANE PROTEIN 1-RELATED"/>
    <property type="match status" value="1"/>
</dbReference>
<feature type="region of interest" description="Disordered" evidence="1">
    <location>
        <begin position="309"/>
        <end position="335"/>
    </location>
</feature>
<feature type="compositionally biased region" description="Basic and acidic residues" evidence="1">
    <location>
        <begin position="472"/>
        <end position="489"/>
    </location>
</feature>
<dbReference type="GO" id="GO:0016020">
    <property type="term" value="C:membrane"/>
    <property type="evidence" value="ECO:0007669"/>
    <property type="project" value="TreeGrafter"/>
</dbReference>
<dbReference type="RefSeq" id="XP_018270279.1">
    <property type="nucleotide sequence ID" value="XM_018414469.1"/>
</dbReference>
<accession>A0A194S113</accession>
<feature type="transmembrane region" description="Helical" evidence="2">
    <location>
        <begin position="257"/>
        <end position="276"/>
    </location>
</feature>
<feature type="transmembrane region" description="Helical" evidence="2">
    <location>
        <begin position="224"/>
        <end position="245"/>
    </location>
</feature>
<sequence length="498" mass="54746">MTATLSALDLASLLTGYLSRGPHPWMLVLWLLGDAAQLAGMYIHGALETQKLSAIWFAVGDIIIVLEMAIGRGLVPGTSCWTRRKLAKTHTPVSVGEDQDASVEVEDVGWGATPVAQGSSEKKRRGARTRSRDFVGRWMPDVDGPRVNAAVLAALLVVGLAVWGALDVAQRDKKPALEPGERPQSTASWIGWGTALGGTILYNFPRLVQIRKIVRDKGLEHTSVWMFMWLAAQNYTMLISILTVSHTLDAGYGQAPFLINVVLALTLDHVIVSLWLKYRHTQRPDSPQHLLPHPTQAGVASLLSRHSRSASLLPPSPPVSPHELQGREKDNERVRRKLADSYTASLERERARAAGRASNLPVLPRRALARRLDAHAVVEKGELSALGEHVDSSGDEAEQERHATWARQSARTREELQRLRLARHKSDARAEAGLREELGAWKEERARRGLPLRSEDEDDDSGFSSSQGHSSSSEDRPLTSRGRAKEPRRGVGTLAGRT</sequence>